<dbReference type="InterPro" id="IPR001005">
    <property type="entry name" value="SANT/Myb"/>
</dbReference>
<evidence type="ECO:0000256" key="7">
    <source>
        <dbReference type="ARBA" id="ARBA00023187"/>
    </source>
</evidence>
<evidence type="ECO:0000256" key="3">
    <source>
        <dbReference type="ARBA" id="ARBA00022664"/>
    </source>
</evidence>
<dbReference type="PANTHER" id="PTHR45885:SF1">
    <property type="entry name" value="CELL DIVISION CYCLE 5-LIKE PROTEIN"/>
    <property type="match status" value="1"/>
</dbReference>
<dbReference type="InterPro" id="IPR009057">
    <property type="entry name" value="Homeodomain-like_sf"/>
</dbReference>
<dbReference type="Proteomes" id="UP001153292">
    <property type="component" value="Chromosome 8"/>
</dbReference>
<feature type="compositionally biased region" description="Basic and acidic residues" evidence="9">
    <location>
        <begin position="777"/>
        <end position="795"/>
    </location>
</feature>
<evidence type="ECO:0000313" key="12">
    <source>
        <dbReference type="EMBL" id="CAH0407261.1"/>
    </source>
</evidence>
<evidence type="ECO:0000256" key="1">
    <source>
        <dbReference type="ARBA" id="ARBA00004123"/>
    </source>
</evidence>
<feature type="region of interest" description="Disordered" evidence="9">
    <location>
        <begin position="406"/>
        <end position="450"/>
    </location>
</feature>
<dbReference type="PROSITE" id="PS51294">
    <property type="entry name" value="HTH_MYB"/>
    <property type="match status" value="2"/>
</dbReference>
<organism evidence="12 13">
    <name type="scientific">Chilo suppressalis</name>
    <name type="common">Asiatic rice borer moth</name>
    <dbReference type="NCBI Taxonomy" id="168631"/>
    <lineage>
        <taxon>Eukaryota</taxon>
        <taxon>Metazoa</taxon>
        <taxon>Ecdysozoa</taxon>
        <taxon>Arthropoda</taxon>
        <taxon>Hexapoda</taxon>
        <taxon>Insecta</taxon>
        <taxon>Pterygota</taxon>
        <taxon>Neoptera</taxon>
        <taxon>Endopterygota</taxon>
        <taxon>Lepidoptera</taxon>
        <taxon>Glossata</taxon>
        <taxon>Ditrysia</taxon>
        <taxon>Pyraloidea</taxon>
        <taxon>Crambidae</taxon>
        <taxon>Crambinae</taxon>
        <taxon>Chilo</taxon>
    </lineage>
</organism>
<keyword evidence="3" id="KW-0507">mRNA processing</keyword>
<feature type="domain" description="Myb-like" evidence="10">
    <location>
        <begin position="51"/>
        <end position="100"/>
    </location>
</feature>
<feature type="compositionally biased region" description="Basic and acidic residues" evidence="9">
    <location>
        <begin position="241"/>
        <end position="258"/>
    </location>
</feature>
<evidence type="ECO:0000256" key="9">
    <source>
        <dbReference type="SAM" id="MobiDB-lite"/>
    </source>
</evidence>
<feature type="compositionally biased region" description="Polar residues" evidence="9">
    <location>
        <begin position="406"/>
        <end position="424"/>
    </location>
</feature>
<keyword evidence="13" id="KW-1185">Reference proteome</keyword>
<keyword evidence="5" id="KW-0677">Repeat</keyword>
<feature type="compositionally biased region" description="Basic and acidic residues" evidence="9">
    <location>
        <begin position="104"/>
        <end position="123"/>
    </location>
</feature>
<keyword evidence="6" id="KW-0238">DNA-binding</keyword>
<dbReference type="SUPFAM" id="SSF46689">
    <property type="entry name" value="Homeodomain-like"/>
    <property type="match status" value="1"/>
</dbReference>
<evidence type="ECO:0000259" key="11">
    <source>
        <dbReference type="PROSITE" id="PS51294"/>
    </source>
</evidence>
<dbReference type="Gene3D" id="1.10.10.60">
    <property type="entry name" value="Homeodomain-like"/>
    <property type="match status" value="2"/>
</dbReference>
<dbReference type="InterPro" id="IPR047242">
    <property type="entry name" value="CDC5L/Cef1"/>
</dbReference>
<dbReference type="Pfam" id="PF13921">
    <property type="entry name" value="Myb_DNA-bind_6"/>
    <property type="match status" value="1"/>
</dbReference>
<feature type="region of interest" description="Disordered" evidence="9">
    <location>
        <begin position="185"/>
        <end position="296"/>
    </location>
</feature>
<feature type="compositionally biased region" description="Basic and acidic residues" evidence="9">
    <location>
        <begin position="432"/>
        <end position="445"/>
    </location>
</feature>
<dbReference type="PANTHER" id="PTHR45885">
    <property type="entry name" value="CELL DIVISION CYCLE 5-LIKE PROTEIN"/>
    <property type="match status" value="1"/>
</dbReference>
<name>A0ABN8BBJ1_CHISP</name>
<evidence type="ECO:0000313" key="13">
    <source>
        <dbReference type="Proteomes" id="UP001153292"/>
    </source>
</evidence>
<dbReference type="InterPro" id="IPR021786">
    <property type="entry name" value="Cdc5p/Cef1_C"/>
</dbReference>
<feature type="domain" description="HTH myb-type" evidence="11">
    <location>
        <begin position="1"/>
        <end position="54"/>
    </location>
</feature>
<feature type="region of interest" description="Disordered" evidence="9">
    <location>
        <begin position="770"/>
        <end position="795"/>
    </location>
</feature>
<reference evidence="12" key="1">
    <citation type="submission" date="2021-12" db="EMBL/GenBank/DDBJ databases">
        <authorList>
            <person name="King R."/>
        </authorList>
    </citation>
    <scope>NUCLEOTIDE SEQUENCE</scope>
</reference>
<keyword evidence="4" id="KW-0747">Spliceosome</keyword>
<dbReference type="CDD" id="cd11659">
    <property type="entry name" value="SANT_CDC5_II"/>
    <property type="match status" value="1"/>
</dbReference>
<accession>A0ABN8BBJ1</accession>
<dbReference type="InterPro" id="IPR017930">
    <property type="entry name" value="Myb_dom"/>
</dbReference>
<comment type="subcellular location">
    <subcellularLocation>
        <location evidence="1">Nucleus</location>
    </subcellularLocation>
</comment>
<dbReference type="Pfam" id="PF11831">
    <property type="entry name" value="Myb_Cef"/>
    <property type="match status" value="1"/>
</dbReference>
<dbReference type="InterPro" id="IPR047240">
    <property type="entry name" value="SANT_CDC5L_II"/>
</dbReference>
<evidence type="ECO:0000256" key="8">
    <source>
        <dbReference type="ARBA" id="ARBA00023242"/>
    </source>
</evidence>
<evidence type="ECO:0000259" key="10">
    <source>
        <dbReference type="PROSITE" id="PS50090"/>
    </source>
</evidence>
<dbReference type="EMBL" id="OU963901">
    <property type="protein sequence ID" value="CAH0407261.1"/>
    <property type="molecule type" value="Genomic_DNA"/>
</dbReference>
<evidence type="ECO:0000256" key="5">
    <source>
        <dbReference type="ARBA" id="ARBA00022737"/>
    </source>
</evidence>
<feature type="domain" description="HTH myb-type" evidence="11">
    <location>
        <begin position="55"/>
        <end position="104"/>
    </location>
</feature>
<dbReference type="SMART" id="SM00717">
    <property type="entry name" value="SANT"/>
    <property type="match status" value="2"/>
</dbReference>
<feature type="region of interest" description="Disordered" evidence="9">
    <location>
        <begin position="104"/>
        <end position="141"/>
    </location>
</feature>
<evidence type="ECO:0000256" key="2">
    <source>
        <dbReference type="ARBA" id="ARBA00010506"/>
    </source>
</evidence>
<feature type="domain" description="Myb-like" evidence="10">
    <location>
        <begin position="1"/>
        <end position="50"/>
    </location>
</feature>
<proteinExistence type="inferred from homology"/>
<comment type="similarity">
    <text evidence="2">Belongs to the CEF1 family.</text>
</comment>
<evidence type="ECO:0000256" key="4">
    <source>
        <dbReference type="ARBA" id="ARBA00022728"/>
    </source>
</evidence>
<protein>
    <submittedName>
        <fullName evidence="12">Uncharacterized protein</fullName>
    </submittedName>
</protein>
<keyword evidence="7" id="KW-0508">mRNA splicing</keyword>
<gene>
    <name evidence="12" type="ORF">CHILSU_LOCUS10659</name>
</gene>
<keyword evidence="8" id="KW-0539">Nucleus</keyword>
<dbReference type="CDD" id="cd00167">
    <property type="entry name" value="SANT"/>
    <property type="match status" value="1"/>
</dbReference>
<dbReference type="PROSITE" id="PS50090">
    <property type="entry name" value="MYB_LIKE"/>
    <property type="match status" value="2"/>
</dbReference>
<sequence>MIKGGVWRNTEDEILKAAVMKYGKNQWSRIASLLHRKSAKQCKARWYEWLDPSIKKTEWSREEDEKLLHLAKLMPTQWRTIAPIIGRTAAQCLERYEYLLDQAQKKEEGEDMGDDPRKLKPGEIDPNPETKPARPDPKDMDEDELEMLSEARARLANTQGKKAKRKAREKQLEEARRLAALQKRRELSAAGIAVPIRRKKKRGVDYNSEIPFEKRPAPGFYDTSTEVVDPMAPDFSRLRQQHLDGELQSEKEERDRRKDKQKLKQRKENDMPQAMLQGDQPARKRSKLVLPEPQVSDQELQQVVKLGRASEAARETAGEAGAPTDALLADYALTPAPATALRTPAQPRDRYIAAQPAVLLEAQNVMALTHVDTPLKGGLNTPLQIPNTPLQSTNTVLATPFRSTRTEVSTPGSFNTPSHATNGQPGLLTPGLRDKLSINPEDRLGGGDTPQVANQMQKQLKASVRSALQSLPTPRNDYEIVVPEQDEEVADITPSSLSVEDQADADARMLRDQEERRLAELALRSSCVQRGLTRPADVNATVVRTGSSAPLTPLQHAEELLKAEMVTMLHYDALHDPPLGIDKKRVVQLQAAHMAYLEQHPYEEFTAEELDAAKRELKKEMEVVRAGMGHGDLSMDAYTQVWEECLAQVLFLPGQNRYTRANLASKKDRLESAEKRLEQNRNHMAKEAKKCSKMEKKLRVITGGYQSRAASLVKQFQELQEQIEQANLELSTFRFLAEQEKAAIPRRIESLTEDVNRQTDREKQLQKKYGELQAELEDIHKGRQPKEPEAKSAEE</sequence>
<evidence type="ECO:0000256" key="6">
    <source>
        <dbReference type="ARBA" id="ARBA00023125"/>
    </source>
</evidence>